<reference evidence="1 2" key="1">
    <citation type="submission" date="2015-12" db="EMBL/GenBank/DDBJ databases">
        <title>Dictyostelia acquired genes for synthesis and detection of signals that induce cell-type specialization by lateral gene transfer from prokaryotes.</title>
        <authorList>
            <person name="Gloeckner G."/>
            <person name="Schaap P."/>
        </authorList>
    </citation>
    <scope>NUCLEOTIDE SEQUENCE [LARGE SCALE GENOMIC DNA]</scope>
    <source>
        <strain evidence="1 2">TK</strain>
    </source>
</reference>
<dbReference type="Proteomes" id="UP000076078">
    <property type="component" value="Unassembled WGS sequence"/>
</dbReference>
<dbReference type="InParanoid" id="A0A151ZDI1"/>
<evidence type="ECO:0000313" key="1">
    <source>
        <dbReference type="EMBL" id="KYQ92016.1"/>
    </source>
</evidence>
<name>A0A151ZDI1_TIELA</name>
<proteinExistence type="predicted"/>
<accession>A0A151ZDI1</accession>
<sequence length="564" mass="65422">MTLPQYLLVRIFQESVDTFYKSISASTVKHCLWIIERFSLVSKMIKYEVVSKLVVDLTVMDNFEINYMRKLQGLGVNFNLKLNLCKQTYVPNLYSKANITYLMVSEMDGLDYQFWRQECKGLLKSLSLSKYMESVEYLFSDEKSPLLEFEDSLEEIKTYVVKKKNTALKWVYDISFSVLSKLKKLYKLSLNSPSDSISLKSLESLPRHLQVLLISNFSIPVETLVELLSCQNSSLKSLELNNNKITEQTPPIIWNNEVRCRVHKSMFQALSLNQTLQTFYVTDNSREMALIDLVSLLNQNTTLQSLKIYIRHTHPLPDSLPIPVVTNQTLKIFDSDRGVLNTIESIWKQPNSLEHLFIRKENIHISNFETLKSIDIDSDSTNLEVFVNSNTITKITNLKKLIWWGNVEPNSLHSIMDKLHVKHIELTGVFDNFSVACELINLNHFHLRKLTVSSVVDIDSLQLKKALENNWYITSLKIPIITKNREGNIYLKNLCGIISLEKSQITKLLIEYPVKDFVLSDIEIQLFKNAIRDNNYKLKVLVTGYEKCRDINKILIENYIYNKL</sequence>
<evidence type="ECO:0000313" key="2">
    <source>
        <dbReference type="Proteomes" id="UP000076078"/>
    </source>
</evidence>
<dbReference type="Gene3D" id="3.80.10.10">
    <property type="entry name" value="Ribonuclease Inhibitor"/>
    <property type="match status" value="1"/>
</dbReference>
<keyword evidence="2" id="KW-1185">Reference proteome</keyword>
<organism evidence="1 2">
    <name type="scientific">Tieghemostelium lacteum</name>
    <name type="common">Slime mold</name>
    <name type="synonym">Dictyostelium lacteum</name>
    <dbReference type="NCBI Taxonomy" id="361077"/>
    <lineage>
        <taxon>Eukaryota</taxon>
        <taxon>Amoebozoa</taxon>
        <taxon>Evosea</taxon>
        <taxon>Eumycetozoa</taxon>
        <taxon>Dictyostelia</taxon>
        <taxon>Dictyosteliales</taxon>
        <taxon>Raperosteliaceae</taxon>
        <taxon>Tieghemostelium</taxon>
    </lineage>
</organism>
<comment type="caution">
    <text evidence="1">The sequence shown here is derived from an EMBL/GenBank/DDBJ whole genome shotgun (WGS) entry which is preliminary data.</text>
</comment>
<gene>
    <name evidence="1" type="ORF">DLAC_06842</name>
</gene>
<dbReference type="InterPro" id="IPR032675">
    <property type="entry name" value="LRR_dom_sf"/>
</dbReference>
<dbReference type="SUPFAM" id="SSF52047">
    <property type="entry name" value="RNI-like"/>
    <property type="match status" value="1"/>
</dbReference>
<dbReference type="AlphaFoldDB" id="A0A151ZDI1"/>
<dbReference type="EMBL" id="LODT01000031">
    <property type="protein sequence ID" value="KYQ92016.1"/>
    <property type="molecule type" value="Genomic_DNA"/>
</dbReference>
<protein>
    <submittedName>
        <fullName evidence="1">Uncharacterized protein</fullName>
    </submittedName>
</protein>